<dbReference type="Proteomes" id="UP000503399">
    <property type="component" value="Chromosome"/>
</dbReference>
<dbReference type="EMBL" id="LR778114">
    <property type="protein sequence ID" value="CAB1128554.1"/>
    <property type="molecule type" value="Genomic_DNA"/>
</dbReference>
<accession>A0A6F8ZF39</accession>
<gene>
    <name evidence="1" type="ORF">R50_1048</name>
</gene>
<organism evidence="1 2">
    <name type="scientific">Candidatus Hydrogenisulfobacillus filiaventi</name>
    <dbReference type="NCBI Taxonomy" id="2707344"/>
    <lineage>
        <taxon>Bacteria</taxon>
        <taxon>Bacillati</taxon>
        <taxon>Bacillota</taxon>
        <taxon>Clostridia</taxon>
        <taxon>Eubacteriales</taxon>
        <taxon>Clostridiales Family XVII. Incertae Sedis</taxon>
        <taxon>Candidatus Hydrogenisulfobacillus</taxon>
    </lineage>
</organism>
<proteinExistence type="predicted"/>
<reference evidence="1 2" key="1">
    <citation type="submission" date="2020-02" db="EMBL/GenBank/DDBJ databases">
        <authorList>
            <person name="Hogendoorn C."/>
        </authorList>
    </citation>
    <scope>NUCLEOTIDE SEQUENCE [LARGE SCALE GENOMIC DNA]</scope>
    <source>
        <strain evidence="1">R501</strain>
    </source>
</reference>
<sequence length="178" mass="20078">MQRADLLIALSPSTTTCYKMILYYIRVLVPFPLVPSGAGARMLGPGKALLPRFVVFPVYAEAEPVTGNSSLSTMIAWNPGLARMVIWNRLPISSILEPSHGSPAHFHNTQSYWCFTSRFWTFLLWDGTNLLSRGRERPTNARKYFPLIRAATALQSTGPHPGKQGFLPLWLHDRRILR</sequence>
<keyword evidence="2" id="KW-1185">Reference proteome</keyword>
<evidence type="ECO:0000313" key="2">
    <source>
        <dbReference type="Proteomes" id="UP000503399"/>
    </source>
</evidence>
<evidence type="ECO:0000313" key="1">
    <source>
        <dbReference type="EMBL" id="CAB1128554.1"/>
    </source>
</evidence>
<dbReference type="AlphaFoldDB" id="A0A6F8ZF39"/>
<protein>
    <submittedName>
        <fullName evidence="1">Uncharacterized protein</fullName>
    </submittedName>
</protein>
<name>A0A6F8ZF39_9FIRM</name>
<dbReference type="KEGG" id="hfv:R50_1048"/>